<comment type="subcellular location">
    <subcellularLocation>
        <location evidence="1">Membrane</location>
        <topology evidence="1">Multi-pass membrane protein</topology>
    </subcellularLocation>
</comment>
<feature type="transmembrane region" description="Helical" evidence="5">
    <location>
        <begin position="84"/>
        <end position="107"/>
    </location>
</feature>
<dbReference type="InterPro" id="IPR036259">
    <property type="entry name" value="MFS_trans_sf"/>
</dbReference>
<organism evidence="9">
    <name type="scientific">Soboliphyme baturini</name>
    <dbReference type="NCBI Taxonomy" id="241478"/>
    <lineage>
        <taxon>Eukaryota</taxon>
        <taxon>Metazoa</taxon>
        <taxon>Ecdysozoa</taxon>
        <taxon>Nematoda</taxon>
        <taxon>Enoplea</taxon>
        <taxon>Dorylaimia</taxon>
        <taxon>Dioctophymatida</taxon>
        <taxon>Dioctophymatoidea</taxon>
        <taxon>Soboliphymatidae</taxon>
        <taxon>Soboliphyme</taxon>
    </lineage>
</organism>
<name>A0A183J8D0_9BILA</name>
<keyword evidence="8" id="KW-1185">Reference proteome</keyword>
<evidence type="ECO:0000313" key="8">
    <source>
        <dbReference type="Proteomes" id="UP000270296"/>
    </source>
</evidence>
<dbReference type="PROSITE" id="PS50850">
    <property type="entry name" value="MFS"/>
    <property type="match status" value="1"/>
</dbReference>
<dbReference type="EMBL" id="UZAM01017037">
    <property type="protein sequence ID" value="VDP45701.1"/>
    <property type="molecule type" value="Genomic_DNA"/>
</dbReference>
<dbReference type="InterPro" id="IPR020846">
    <property type="entry name" value="MFS_dom"/>
</dbReference>
<reference evidence="7 8" key="2">
    <citation type="submission" date="2018-11" db="EMBL/GenBank/DDBJ databases">
        <authorList>
            <consortium name="Pathogen Informatics"/>
        </authorList>
    </citation>
    <scope>NUCLEOTIDE SEQUENCE [LARGE SCALE GENOMIC DNA]</scope>
</reference>
<evidence type="ECO:0000313" key="9">
    <source>
        <dbReference type="WBParaSite" id="SBAD_0001253301-mRNA-1"/>
    </source>
</evidence>
<dbReference type="PANTHER" id="PTHR24064">
    <property type="entry name" value="SOLUTE CARRIER FAMILY 22 MEMBER"/>
    <property type="match status" value="1"/>
</dbReference>
<keyword evidence="3 5" id="KW-1133">Transmembrane helix</keyword>
<sequence>MYDRSVMQETVITQWNLVCANRYRQGDMYLSFLFGAFFGCFIGGITSDRFGRKPTLIAYAVLSSVLSLILPYSTSFLLFLLLRFLATVCIEAGYLTTYIVGIEIIGIKERSVGEEWKGGHANVIKTSKTFLREGLSCILVVRSFPLCGSYV</sequence>
<evidence type="ECO:0000256" key="1">
    <source>
        <dbReference type="ARBA" id="ARBA00004141"/>
    </source>
</evidence>
<dbReference type="GO" id="GO:0022857">
    <property type="term" value="F:transmembrane transporter activity"/>
    <property type="evidence" value="ECO:0007669"/>
    <property type="project" value="InterPro"/>
</dbReference>
<keyword evidence="2 5" id="KW-0812">Transmembrane</keyword>
<gene>
    <name evidence="7" type="ORF">SBAD_LOCUS12127</name>
</gene>
<feature type="transmembrane region" description="Helical" evidence="5">
    <location>
        <begin position="57"/>
        <end position="78"/>
    </location>
</feature>
<evidence type="ECO:0000256" key="2">
    <source>
        <dbReference type="ARBA" id="ARBA00022692"/>
    </source>
</evidence>
<dbReference type="InterPro" id="IPR005829">
    <property type="entry name" value="Sugar_transporter_CS"/>
</dbReference>
<dbReference type="SUPFAM" id="SSF103473">
    <property type="entry name" value="MFS general substrate transporter"/>
    <property type="match status" value="1"/>
</dbReference>
<evidence type="ECO:0000256" key="5">
    <source>
        <dbReference type="SAM" id="Phobius"/>
    </source>
</evidence>
<dbReference type="Gene3D" id="1.20.1250.20">
    <property type="entry name" value="MFS general substrate transporter like domains"/>
    <property type="match status" value="1"/>
</dbReference>
<dbReference type="PROSITE" id="PS00216">
    <property type="entry name" value="SUGAR_TRANSPORT_1"/>
    <property type="match status" value="1"/>
</dbReference>
<dbReference type="InterPro" id="IPR005828">
    <property type="entry name" value="MFS_sugar_transport-like"/>
</dbReference>
<accession>A0A183J8D0</accession>
<evidence type="ECO:0000313" key="7">
    <source>
        <dbReference type="EMBL" id="VDP45701.1"/>
    </source>
</evidence>
<dbReference type="Proteomes" id="UP000270296">
    <property type="component" value="Unassembled WGS sequence"/>
</dbReference>
<feature type="domain" description="Major facilitator superfamily (MFS) profile" evidence="6">
    <location>
        <begin position="1"/>
        <end position="151"/>
    </location>
</feature>
<evidence type="ECO:0000256" key="4">
    <source>
        <dbReference type="ARBA" id="ARBA00023136"/>
    </source>
</evidence>
<reference evidence="9" key="1">
    <citation type="submission" date="2016-06" db="UniProtKB">
        <authorList>
            <consortium name="WormBaseParasite"/>
        </authorList>
    </citation>
    <scope>IDENTIFICATION</scope>
</reference>
<keyword evidence="4 5" id="KW-0472">Membrane</keyword>
<dbReference type="GO" id="GO:0016020">
    <property type="term" value="C:membrane"/>
    <property type="evidence" value="ECO:0007669"/>
    <property type="project" value="UniProtKB-SubCell"/>
</dbReference>
<proteinExistence type="predicted"/>
<dbReference type="AlphaFoldDB" id="A0A183J8D0"/>
<evidence type="ECO:0000256" key="3">
    <source>
        <dbReference type="ARBA" id="ARBA00022989"/>
    </source>
</evidence>
<protein>
    <submittedName>
        <fullName evidence="9">MFS domain-containing protein</fullName>
    </submittedName>
</protein>
<dbReference type="OrthoDB" id="5296287at2759"/>
<feature type="transmembrane region" description="Helical" evidence="5">
    <location>
        <begin position="28"/>
        <end position="45"/>
    </location>
</feature>
<dbReference type="WBParaSite" id="SBAD_0001253301-mRNA-1">
    <property type="protein sequence ID" value="SBAD_0001253301-mRNA-1"/>
    <property type="gene ID" value="SBAD_0001253301"/>
</dbReference>
<dbReference type="Pfam" id="PF00083">
    <property type="entry name" value="Sugar_tr"/>
    <property type="match status" value="1"/>
</dbReference>
<evidence type="ECO:0000259" key="6">
    <source>
        <dbReference type="PROSITE" id="PS50850"/>
    </source>
</evidence>